<feature type="compositionally biased region" description="Basic and acidic residues" evidence="1">
    <location>
        <begin position="307"/>
        <end position="329"/>
    </location>
</feature>
<feature type="region of interest" description="Disordered" evidence="1">
    <location>
        <begin position="307"/>
        <end position="342"/>
    </location>
</feature>
<dbReference type="Proteomes" id="UP001194580">
    <property type="component" value="Unassembled WGS sequence"/>
</dbReference>
<keyword evidence="3" id="KW-1185">Reference proteome</keyword>
<dbReference type="EMBL" id="JAAAIL010000719">
    <property type="protein sequence ID" value="KAG0273618.1"/>
    <property type="molecule type" value="Genomic_DNA"/>
</dbReference>
<reference evidence="2" key="1">
    <citation type="journal article" date="2020" name="Fungal Divers.">
        <title>Resolving the Mortierellaceae phylogeny through synthesis of multi-gene phylogenetics and phylogenomics.</title>
        <authorList>
            <person name="Vandepol N."/>
            <person name="Liber J."/>
            <person name="Desiro A."/>
            <person name="Na H."/>
            <person name="Kennedy M."/>
            <person name="Barry K."/>
            <person name="Grigoriev I.V."/>
            <person name="Miller A.N."/>
            <person name="O'Donnell K."/>
            <person name="Stajich J.E."/>
            <person name="Bonito G."/>
        </authorList>
    </citation>
    <scope>NUCLEOTIDE SEQUENCE</scope>
    <source>
        <strain evidence="2">NRRL 28262</strain>
    </source>
</reference>
<dbReference type="AlphaFoldDB" id="A0AAD4H719"/>
<protein>
    <submittedName>
        <fullName evidence="2">Uncharacterized protein</fullName>
    </submittedName>
</protein>
<evidence type="ECO:0000256" key="1">
    <source>
        <dbReference type="SAM" id="MobiDB-lite"/>
    </source>
</evidence>
<evidence type="ECO:0000313" key="3">
    <source>
        <dbReference type="Proteomes" id="UP001194580"/>
    </source>
</evidence>
<evidence type="ECO:0000313" key="2">
    <source>
        <dbReference type="EMBL" id="KAG0273618.1"/>
    </source>
</evidence>
<accession>A0AAD4H719</accession>
<organism evidence="2 3">
    <name type="scientific">Linnemannia exigua</name>
    <dbReference type="NCBI Taxonomy" id="604196"/>
    <lineage>
        <taxon>Eukaryota</taxon>
        <taxon>Fungi</taxon>
        <taxon>Fungi incertae sedis</taxon>
        <taxon>Mucoromycota</taxon>
        <taxon>Mortierellomycotina</taxon>
        <taxon>Mortierellomycetes</taxon>
        <taxon>Mortierellales</taxon>
        <taxon>Mortierellaceae</taxon>
        <taxon>Linnemannia</taxon>
    </lineage>
</organism>
<name>A0AAD4H719_9FUNG</name>
<comment type="caution">
    <text evidence="2">The sequence shown here is derived from an EMBL/GenBank/DDBJ whole genome shotgun (WGS) entry which is preliminary data.</text>
</comment>
<sequence>MSNFSLDARLDTPNPFLIEFLGPPSAVVHKIAGKLIMTVTKPIQLKQLSVAFVGQATTDPTTLTLTSISWEHLLVSSAIPVGLMSRRKEFRKKIELKRVQVEPSSNALSQFGSSRTDQIDCSIHTYKFVGLEQDRLKVKLYMHAYSSQYRVKEVLIGAVQTEWVEIDMSSHDLHNRGKRFVVPNKEIYQTMSRLQHTHGSIAKHYHTSPISNVISLQNPDQEIFSTSWGREDAIECELDLFNKVMVPSEFTTWMKVGHTLQLTIVFADPEIRSMVVKPPFTVVRILQDPWTHHTLRNLHQDYDHHDNHDIHDSHRNVLHSDHSDRHRGPDNSALPGYGEGIEDTTLLDSNTHRIDHSVLYHELYPERSELVVPDIADDLPPTYESEVERPTVSLKG</sequence>
<gene>
    <name evidence="2" type="ORF">BGZ95_010581</name>
</gene>
<proteinExistence type="predicted"/>